<dbReference type="InterPro" id="IPR011333">
    <property type="entry name" value="SKP1/BTB/POZ_sf"/>
</dbReference>
<dbReference type="Proteomes" id="UP000292702">
    <property type="component" value="Unassembled WGS sequence"/>
</dbReference>
<feature type="region of interest" description="Disordered" evidence="1">
    <location>
        <begin position="1"/>
        <end position="30"/>
    </location>
</feature>
<reference evidence="3 4" key="1">
    <citation type="submission" date="2018-11" db="EMBL/GenBank/DDBJ databases">
        <title>Genome assembly of Steccherinum ochraceum LE-BIN_3174, the white-rot fungus of the Steccherinaceae family (The Residual Polyporoid clade, Polyporales, Basidiomycota).</title>
        <authorList>
            <person name="Fedorova T.V."/>
            <person name="Glazunova O.A."/>
            <person name="Landesman E.O."/>
            <person name="Moiseenko K.V."/>
            <person name="Psurtseva N.V."/>
            <person name="Savinova O.S."/>
            <person name="Shakhova N.V."/>
            <person name="Tyazhelova T.V."/>
            <person name="Vasina D.V."/>
        </authorList>
    </citation>
    <scope>NUCLEOTIDE SEQUENCE [LARGE SCALE GENOMIC DNA]</scope>
    <source>
        <strain evidence="3 4">LE-BIN_3174</strain>
    </source>
</reference>
<dbReference type="AlphaFoldDB" id="A0A4R0RHL3"/>
<evidence type="ECO:0000313" key="3">
    <source>
        <dbReference type="EMBL" id="TCD67831.1"/>
    </source>
</evidence>
<dbReference type="InterPro" id="IPR000210">
    <property type="entry name" value="BTB/POZ_dom"/>
</dbReference>
<accession>A0A4R0RHL3</accession>
<feature type="domain" description="BTB" evidence="2">
    <location>
        <begin position="36"/>
        <end position="103"/>
    </location>
</feature>
<protein>
    <recommendedName>
        <fullName evidence="2">BTB domain-containing protein</fullName>
    </recommendedName>
</protein>
<dbReference type="PROSITE" id="PS50097">
    <property type="entry name" value="BTB"/>
    <property type="match status" value="1"/>
</dbReference>
<evidence type="ECO:0000259" key="2">
    <source>
        <dbReference type="PROSITE" id="PS50097"/>
    </source>
</evidence>
<dbReference type="OrthoDB" id="6359816at2759"/>
<dbReference type="EMBL" id="RWJN01000084">
    <property type="protein sequence ID" value="TCD67831.1"/>
    <property type="molecule type" value="Genomic_DNA"/>
</dbReference>
<comment type="caution">
    <text evidence="3">The sequence shown here is derived from an EMBL/GenBank/DDBJ whole genome shotgun (WGS) entry which is preliminary data.</text>
</comment>
<evidence type="ECO:0000313" key="4">
    <source>
        <dbReference type="Proteomes" id="UP000292702"/>
    </source>
</evidence>
<evidence type="ECO:0000256" key="1">
    <source>
        <dbReference type="SAM" id="MobiDB-lite"/>
    </source>
</evidence>
<organism evidence="3 4">
    <name type="scientific">Steccherinum ochraceum</name>
    <dbReference type="NCBI Taxonomy" id="92696"/>
    <lineage>
        <taxon>Eukaryota</taxon>
        <taxon>Fungi</taxon>
        <taxon>Dikarya</taxon>
        <taxon>Basidiomycota</taxon>
        <taxon>Agaricomycotina</taxon>
        <taxon>Agaricomycetes</taxon>
        <taxon>Polyporales</taxon>
        <taxon>Steccherinaceae</taxon>
        <taxon>Steccherinum</taxon>
    </lineage>
</organism>
<dbReference type="Pfam" id="PF00651">
    <property type="entry name" value="BTB"/>
    <property type="match status" value="1"/>
</dbReference>
<proteinExistence type="predicted"/>
<sequence>MSATHAGDLLAQPQSDDGDPAGHTPTADSLFHDPQADIILRSCDSVDFRVYKTILAQASPFFHTTLTLPQTENVNANAGTKNIPVIDMAEDSEFLEAMLMFCYPVSCDPITDADNPPKLLRVVLEIARKFEIARARSCATAYMVNIAATDPVLVYALSCQYGFVDLARRAAECSLQFRADFLLRPHPEAELSHLTAEAFRSLMMYHDRCRQAAELWATSWGVVYGWRIPRYFWFMGGPHGEANCPSLLYYNGEQAAVQNWFRDVMKDVIAELKRSPAIGDHVSLKAIFHHFLMGASTSRSSVCVVCGPIAANDMAHFVERFHQDMRSIMATVQLDVSHIVDASLAFGEPDRGSGTSALITATTSMTV</sequence>
<gene>
    <name evidence="3" type="ORF">EIP91_011893</name>
</gene>
<dbReference type="Gene3D" id="3.30.710.10">
    <property type="entry name" value="Potassium Channel Kv1.1, Chain A"/>
    <property type="match status" value="1"/>
</dbReference>
<dbReference type="STRING" id="92696.A0A4R0RHL3"/>
<keyword evidence="4" id="KW-1185">Reference proteome</keyword>
<name>A0A4R0RHL3_9APHY</name>
<dbReference type="SUPFAM" id="SSF54695">
    <property type="entry name" value="POZ domain"/>
    <property type="match status" value="1"/>
</dbReference>
<dbReference type="SMART" id="SM00225">
    <property type="entry name" value="BTB"/>
    <property type="match status" value="1"/>
</dbReference>